<dbReference type="PANTHER" id="PTHR30055:SF234">
    <property type="entry name" value="HTH-TYPE TRANSCRIPTIONAL REGULATOR BETI"/>
    <property type="match status" value="1"/>
</dbReference>
<name>A0ABS5VHB6_9MICO</name>
<dbReference type="InterPro" id="IPR009057">
    <property type="entry name" value="Homeodomain-like_sf"/>
</dbReference>
<keyword evidence="2 4" id="KW-0238">DNA-binding</keyword>
<dbReference type="Proteomes" id="UP001519641">
    <property type="component" value="Unassembled WGS sequence"/>
</dbReference>
<dbReference type="PRINTS" id="PR00455">
    <property type="entry name" value="HTHTETR"/>
</dbReference>
<evidence type="ECO:0000256" key="3">
    <source>
        <dbReference type="ARBA" id="ARBA00023163"/>
    </source>
</evidence>
<evidence type="ECO:0000256" key="2">
    <source>
        <dbReference type="ARBA" id="ARBA00023125"/>
    </source>
</evidence>
<dbReference type="InterPro" id="IPR050109">
    <property type="entry name" value="HTH-type_TetR-like_transc_reg"/>
</dbReference>
<dbReference type="Gene3D" id="1.10.357.10">
    <property type="entry name" value="Tetracycline Repressor, domain 2"/>
    <property type="match status" value="1"/>
</dbReference>
<organism evidence="6 7">
    <name type="scientific">Curtobacterium aurantiacum</name>
    <dbReference type="NCBI Taxonomy" id="3236919"/>
    <lineage>
        <taxon>Bacteria</taxon>
        <taxon>Bacillati</taxon>
        <taxon>Actinomycetota</taxon>
        <taxon>Actinomycetes</taxon>
        <taxon>Micrococcales</taxon>
        <taxon>Microbacteriaceae</taxon>
        <taxon>Curtobacterium</taxon>
    </lineage>
</organism>
<dbReference type="InterPro" id="IPR041674">
    <property type="entry name" value="TetR_C_22"/>
</dbReference>
<keyword evidence="1" id="KW-0805">Transcription regulation</keyword>
<keyword evidence="7" id="KW-1185">Reference proteome</keyword>
<dbReference type="Pfam" id="PF17928">
    <property type="entry name" value="TetR_C_22"/>
    <property type="match status" value="1"/>
</dbReference>
<proteinExistence type="predicted"/>
<protein>
    <submittedName>
        <fullName evidence="6">TetR/AcrR family transcriptional regulator</fullName>
    </submittedName>
</protein>
<keyword evidence="3" id="KW-0804">Transcription</keyword>
<comment type="caution">
    <text evidence="6">The sequence shown here is derived from an EMBL/GenBank/DDBJ whole genome shotgun (WGS) entry which is preliminary data.</text>
</comment>
<dbReference type="PANTHER" id="PTHR30055">
    <property type="entry name" value="HTH-TYPE TRANSCRIPTIONAL REGULATOR RUTR"/>
    <property type="match status" value="1"/>
</dbReference>
<evidence type="ECO:0000313" key="7">
    <source>
        <dbReference type="Proteomes" id="UP001519641"/>
    </source>
</evidence>
<dbReference type="SUPFAM" id="SSF46689">
    <property type="entry name" value="Homeodomain-like"/>
    <property type="match status" value="1"/>
</dbReference>
<sequence length="262" mass="28605">MAPSSHVRLAKPRAERELVSRSHVPGGFCESCPRHTNEPRWSARGEHVLVTEVTNALPGGSSLLRNEPVQARSSARLAGLLDAAAAVIDEIGFERLTTAMVAERAGASIGTVYRYFPDRIAVVEALAIRCTQRLASRFVEALDASAAETWQDANDALIDVTAEMYRTEPGFRAIRFGDPADTGTGDAEDRMGALGATVGQIMRDRFGLPDDEHIARAWVVLAESGHAVLARAHRDREHPDTELIEEYRRMNRAHLESVIAAS</sequence>
<dbReference type="InterPro" id="IPR001647">
    <property type="entry name" value="HTH_TetR"/>
</dbReference>
<feature type="domain" description="HTH tetR-type" evidence="5">
    <location>
        <begin position="74"/>
        <end position="134"/>
    </location>
</feature>
<evidence type="ECO:0000256" key="4">
    <source>
        <dbReference type="PROSITE-ProRule" id="PRU00335"/>
    </source>
</evidence>
<reference evidence="6 7" key="1">
    <citation type="submission" date="2021-05" db="EMBL/GenBank/DDBJ databases">
        <title>Whole genome sequence of Curtobacterium flaccumfaciens pv. flaccumfaciens strain CFBP 8819.</title>
        <authorList>
            <person name="Osdaghi E."/>
            <person name="Taghouti G."/>
            <person name="Portier P."/>
            <person name="Fazliarab A."/>
            <person name="Taghavi S.M."/>
            <person name="Briand M."/>
            <person name="Le-Saux M."/>
            <person name="Jacques M.-A."/>
        </authorList>
    </citation>
    <scope>NUCLEOTIDE SEQUENCE [LARGE SCALE GENOMIC DNA]</scope>
    <source>
        <strain evidence="6 7">CFBP 8819</strain>
    </source>
</reference>
<dbReference type="PROSITE" id="PS50977">
    <property type="entry name" value="HTH_TETR_2"/>
    <property type="match status" value="1"/>
</dbReference>
<dbReference type="EMBL" id="JAHEWS010000017">
    <property type="protein sequence ID" value="MBT1588492.1"/>
    <property type="molecule type" value="Genomic_DNA"/>
</dbReference>
<evidence type="ECO:0000256" key="1">
    <source>
        <dbReference type="ARBA" id="ARBA00023015"/>
    </source>
</evidence>
<dbReference type="Pfam" id="PF00440">
    <property type="entry name" value="TetR_N"/>
    <property type="match status" value="1"/>
</dbReference>
<gene>
    <name evidence="6" type="ORF">KK097_11770</name>
</gene>
<evidence type="ECO:0000259" key="5">
    <source>
        <dbReference type="PROSITE" id="PS50977"/>
    </source>
</evidence>
<feature type="DNA-binding region" description="H-T-H motif" evidence="4">
    <location>
        <begin position="97"/>
        <end position="116"/>
    </location>
</feature>
<accession>A0ABS5VHB6</accession>
<evidence type="ECO:0000313" key="6">
    <source>
        <dbReference type="EMBL" id="MBT1588492.1"/>
    </source>
</evidence>